<feature type="disulfide bond" evidence="11">
    <location>
        <begin position="1553"/>
        <end position="1580"/>
    </location>
</feature>
<gene>
    <name evidence="14" type="primary">LOC118415113</name>
</gene>
<evidence type="ECO:0000256" key="4">
    <source>
        <dbReference type="ARBA" id="ARBA00022659"/>
    </source>
</evidence>
<feature type="disulfide bond" evidence="11">
    <location>
        <begin position="512"/>
        <end position="539"/>
    </location>
</feature>
<feature type="domain" description="Sushi" evidence="12">
    <location>
        <begin position="1409"/>
        <end position="1467"/>
    </location>
</feature>
<keyword evidence="9 11" id="KW-1015">Disulfide bond</keyword>
<feature type="domain" description="Sushi" evidence="12">
    <location>
        <begin position="542"/>
        <end position="598"/>
    </location>
</feature>
<feature type="disulfide bond" evidence="11">
    <location>
        <begin position="1379"/>
        <end position="1406"/>
    </location>
</feature>
<dbReference type="Pfam" id="PF00084">
    <property type="entry name" value="Sushi"/>
    <property type="match status" value="33"/>
</dbReference>
<dbReference type="FunFam" id="2.10.70.10:FF:000064">
    <property type="entry name" value="Fibulin 7"/>
    <property type="match status" value="1"/>
</dbReference>
<keyword evidence="2" id="KW-0964">Secreted</keyword>
<feature type="domain" description="Sushi" evidence="12">
    <location>
        <begin position="1811"/>
        <end position="1868"/>
    </location>
</feature>
<feature type="domain" description="Sushi" evidence="12">
    <location>
        <begin position="163"/>
        <end position="219"/>
    </location>
</feature>
<keyword evidence="5" id="KW-0732">Signal</keyword>
<comment type="caution">
    <text evidence="11">Lacks conserved residue(s) required for the propagation of feature annotation.</text>
</comment>
<feature type="domain" description="Sushi" evidence="12">
    <location>
        <begin position="71"/>
        <end position="106"/>
    </location>
</feature>
<dbReference type="PANTHER" id="PTHR19325">
    <property type="entry name" value="COMPLEMENT COMPONENT-RELATED SUSHI DOMAIN-CONTAINING"/>
    <property type="match status" value="1"/>
</dbReference>
<keyword evidence="8" id="KW-0130">Cell adhesion</keyword>
<feature type="disulfide bond" evidence="11">
    <location>
        <begin position="792"/>
        <end position="819"/>
    </location>
</feature>
<feature type="domain" description="Sushi" evidence="12">
    <location>
        <begin position="220"/>
        <end position="277"/>
    </location>
</feature>
<dbReference type="Gene3D" id="2.10.70.10">
    <property type="entry name" value="Complement Module, domain 1"/>
    <property type="match status" value="35"/>
</dbReference>
<dbReference type="OrthoDB" id="6515930at2759"/>
<feature type="disulfide bond" evidence="11">
    <location>
        <begin position="1159"/>
        <end position="1186"/>
    </location>
</feature>
<evidence type="ECO:0000313" key="13">
    <source>
        <dbReference type="Proteomes" id="UP000001554"/>
    </source>
</evidence>
<proteinExistence type="predicted"/>
<dbReference type="RefSeq" id="XP_035675403.1">
    <property type="nucleotide sequence ID" value="XM_035819510.1"/>
</dbReference>
<comment type="subcellular location">
    <subcellularLocation>
        <location evidence="1">Secreted</location>
    </subcellularLocation>
</comment>
<name>A0A9J7L3G4_BRAFL</name>
<feature type="disulfide bond" evidence="11">
    <location>
        <begin position="1322"/>
        <end position="1349"/>
    </location>
</feature>
<feature type="domain" description="Sushi" evidence="12">
    <location>
        <begin position="1352"/>
        <end position="1408"/>
    </location>
</feature>
<dbReference type="GeneID" id="118415113"/>
<protein>
    <submittedName>
        <fullName evidence="14">Sushi, von Willebrand factor type A, EGF and pentraxin domain-containing protein 1-like</fullName>
    </submittedName>
</protein>
<feature type="disulfide bond" evidence="11">
    <location>
        <begin position="988"/>
        <end position="1015"/>
    </location>
</feature>
<feature type="disulfide bond" evidence="11">
    <location>
        <begin position="1895"/>
        <end position="1922"/>
    </location>
</feature>
<evidence type="ECO:0000256" key="11">
    <source>
        <dbReference type="PROSITE-ProRule" id="PRU00302"/>
    </source>
</evidence>
<feature type="disulfide bond" evidence="11">
    <location>
        <begin position="133"/>
        <end position="160"/>
    </location>
</feature>
<feature type="disulfide bond" evidence="11">
    <location>
        <begin position="1667"/>
        <end position="1694"/>
    </location>
</feature>
<feature type="domain" description="Sushi" evidence="12">
    <location>
        <begin position="1132"/>
        <end position="1188"/>
    </location>
</feature>
<evidence type="ECO:0000256" key="1">
    <source>
        <dbReference type="ARBA" id="ARBA00004613"/>
    </source>
</evidence>
<feature type="disulfide bond" evidence="11">
    <location>
        <begin position="1954"/>
        <end position="1981"/>
    </location>
</feature>
<dbReference type="KEGG" id="bfo:118415113"/>
<feature type="domain" description="Sushi" evidence="12">
    <location>
        <begin position="107"/>
        <end position="162"/>
    </location>
</feature>
<dbReference type="PROSITE" id="PS50923">
    <property type="entry name" value="SUSHI"/>
    <property type="match status" value="33"/>
</dbReference>
<feature type="disulfide bond" evidence="11">
    <location>
        <begin position="1045"/>
        <end position="1072"/>
    </location>
</feature>
<dbReference type="OMA" id="EWNGIST"/>
<feature type="domain" description="Sushi" evidence="12">
    <location>
        <begin position="1583"/>
        <end position="1639"/>
    </location>
</feature>
<feature type="domain" description="Sushi" evidence="12">
    <location>
        <begin position="1018"/>
        <end position="1074"/>
    </location>
</feature>
<evidence type="ECO:0000256" key="6">
    <source>
        <dbReference type="ARBA" id="ARBA00022737"/>
    </source>
</evidence>
<feature type="domain" description="Sushi" evidence="12">
    <location>
        <begin position="1189"/>
        <end position="1246"/>
    </location>
</feature>
<evidence type="ECO:0000256" key="2">
    <source>
        <dbReference type="ARBA" id="ARBA00022525"/>
    </source>
</evidence>
<keyword evidence="10" id="KW-0325">Glycoprotein</keyword>
<feature type="domain" description="Sushi" evidence="12">
    <location>
        <begin position="340"/>
        <end position="391"/>
    </location>
</feature>
<feature type="domain" description="Sushi" evidence="12">
    <location>
        <begin position="1075"/>
        <end position="1131"/>
    </location>
</feature>
<feature type="domain" description="Sushi" evidence="12">
    <location>
        <begin position="485"/>
        <end position="541"/>
    </location>
</feature>
<feature type="domain" description="Sushi" evidence="12">
    <location>
        <begin position="392"/>
        <end position="448"/>
    </location>
</feature>
<dbReference type="InterPro" id="IPR050350">
    <property type="entry name" value="Compl-Cell_Adhes-Reg"/>
</dbReference>
<keyword evidence="7" id="KW-0106">Calcium</keyword>
<feature type="disulfide bond" evidence="11">
    <location>
        <begin position="626"/>
        <end position="653"/>
    </location>
</feature>
<feature type="disulfide bond" evidence="11">
    <location>
        <begin position="569"/>
        <end position="596"/>
    </location>
</feature>
<feature type="disulfide bond" evidence="11">
    <location>
        <begin position="419"/>
        <end position="446"/>
    </location>
</feature>
<feature type="domain" description="Sushi" evidence="12">
    <location>
        <begin position="1468"/>
        <end position="1524"/>
    </location>
</feature>
<dbReference type="SMART" id="SM00032">
    <property type="entry name" value="CCP"/>
    <property type="match status" value="35"/>
</dbReference>
<dbReference type="GO" id="GO:0007155">
    <property type="term" value="P:cell adhesion"/>
    <property type="evidence" value="ECO:0007669"/>
    <property type="project" value="UniProtKB-KW"/>
</dbReference>
<dbReference type="PANTHER" id="PTHR19325:SF560">
    <property type="entry name" value="SUSHI, VON WILLEBRAND FACTOR TYPE A, EGF AND PENTRAXIN DOMAIN-CONTAINING PROTEIN 1"/>
    <property type="match status" value="1"/>
</dbReference>
<feature type="disulfide bond" evidence="11">
    <location>
        <begin position="1839"/>
        <end position="1866"/>
    </location>
</feature>
<evidence type="ECO:0000256" key="8">
    <source>
        <dbReference type="ARBA" id="ARBA00022889"/>
    </source>
</evidence>
<feature type="disulfide bond" evidence="11">
    <location>
        <begin position="1610"/>
        <end position="1637"/>
    </location>
</feature>
<dbReference type="SUPFAM" id="SSF57535">
    <property type="entry name" value="Complement control module/SCR domain"/>
    <property type="match status" value="35"/>
</dbReference>
<dbReference type="CDD" id="cd00033">
    <property type="entry name" value="CCP"/>
    <property type="match status" value="35"/>
</dbReference>
<feature type="disulfide bond" evidence="11">
    <location>
        <begin position="32"/>
        <end position="59"/>
    </location>
</feature>
<feature type="disulfide bond" evidence="11">
    <location>
        <begin position="190"/>
        <end position="217"/>
    </location>
</feature>
<keyword evidence="13" id="KW-1185">Reference proteome</keyword>
<feature type="disulfide bond" evidence="11">
    <location>
        <begin position="849"/>
        <end position="876"/>
    </location>
</feature>
<feature type="domain" description="Sushi" evidence="12">
    <location>
        <begin position="1869"/>
        <end position="1924"/>
    </location>
</feature>
<evidence type="ECO:0000256" key="10">
    <source>
        <dbReference type="ARBA" id="ARBA00023180"/>
    </source>
</evidence>
<evidence type="ECO:0000259" key="12">
    <source>
        <dbReference type="PROSITE" id="PS50923"/>
    </source>
</evidence>
<feature type="disulfide bond" evidence="11">
    <location>
        <begin position="1724"/>
        <end position="1751"/>
    </location>
</feature>
<feature type="domain" description="Sushi" evidence="12">
    <location>
        <begin position="1640"/>
        <end position="1696"/>
    </location>
</feature>
<evidence type="ECO:0000256" key="7">
    <source>
        <dbReference type="ARBA" id="ARBA00022837"/>
    </source>
</evidence>
<feature type="disulfide bond" evidence="11">
    <location>
        <begin position="77"/>
        <end position="104"/>
    </location>
</feature>
<feature type="domain" description="Sushi" evidence="12">
    <location>
        <begin position="1984"/>
        <end position="2040"/>
    </location>
</feature>
<keyword evidence="6" id="KW-0677">Repeat</keyword>
<feature type="domain" description="Sushi" evidence="12">
    <location>
        <begin position="1294"/>
        <end position="1351"/>
    </location>
</feature>
<feature type="non-terminal residue" evidence="14">
    <location>
        <position position="2060"/>
    </location>
</feature>
<keyword evidence="4 11" id="KW-0768">Sushi</keyword>
<feature type="disulfide bond" evidence="11">
    <location>
        <begin position="1102"/>
        <end position="1129"/>
    </location>
</feature>
<feature type="domain" description="Sushi" evidence="12">
    <location>
        <begin position="278"/>
        <end position="334"/>
    </location>
</feature>
<dbReference type="GO" id="GO:0005576">
    <property type="term" value="C:extracellular region"/>
    <property type="evidence" value="ECO:0007669"/>
    <property type="project" value="UniProtKB-SubCell"/>
</dbReference>
<feature type="disulfide bond" evidence="11">
    <location>
        <begin position="1217"/>
        <end position="1244"/>
    </location>
</feature>
<accession>A0A9J7L3G4</accession>
<feature type="domain" description="Sushi" evidence="12">
    <location>
        <begin position="879"/>
        <end position="935"/>
    </location>
</feature>
<dbReference type="Proteomes" id="UP000001554">
    <property type="component" value="Chromosome 1"/>
</dbReference>
<dbReference type="InterPro" id="IPR035976">
    <property type="entry name" value="Sushi/SCR/CCP_sf"/>
</dbReference>
<feature type="domain" description="Sushi" evidence="12">
    <location>
        <begin position="1925"/>
        <end position="1983"/>
    </location>
</feature>
<feature type="disulfide bond" evidence="11">
    <location>
        <begin position="1438"/>
        <end position="1465"/>
    </location>
</feature>
<feature type="disulfide bond" evidence="11">
    <location>
        <begin position="362"/>
        <end position="389"/>
    </location>
</feature>
<evidence type="ECO:0000313" key="14">
    <source>
        <dbReference type="RefSeq" id="XP_035675403.1"/>
    </source>
</evidence>
<feature type="domain" description="Sushi" evidence="12">
    <location>
        <begin position="1525"/>
        <end position="1582"/>
    </location>
</feature>
<feature type="domain" description="Sushi" evidence="12">
    <location>
        <begin position="599"/>
        <end position="655"/>
    </location>
</feature>
<evidence type="ECO:0000256" key="9">
    <source>
        <dbReference type="ARBA" id="ARBA00023157"/>
    </source>
</evidence>
<reference evidence="14" key="2">
    <citation type="submission" date="2025-08" db="UniProtKB">
        <authorList>
            <consortium name="RefSeq"/>
        </authorList>
    </citation>
    <scope>IDENTIFICATION</scope>
    <source>
        <strain evidence="14">S238N-H82</strain>
        <tissue evidence="14">Testes</tissue>
    </source>
</reference>
<dbReference type="InterPro" id="IPR000436">
    <property type="entry name" value="Sushi_SCR_CCP_dom"/>
</dbReference>
<sequence>MCYFRCSSLNAPHHGTVSSSTNLVGDTVTFSCEPGYVIDGSTDRLCLADGTWSGQQPRCQMGNAWRNRYLSEVQFICNDGYQLVGSTTLTCQGDQTWSGPVPNCSPAQCPALQLINGFIIGGTVLGTTASCGCDPGYLLIGPATTTCLSTATWSAATPTCTIKTCQPLPAPNHGIVTGGNNYGDVATFACDPGYELIGSSAQTCQDNEHWSGPPPYCLRMECATLDAPVHGSISGTSYVGDTVTFSCDTGYEITSGSISRTCQSTRTWTGTQPTCTKIKCPTVSAPANGNMVGSIEFGDQLQFSCSLGHQLIGSSTLTCQADQTWDVTVPTCSPVQCAPLQCPQNGQVSGGSSYGDTNTYTCDIGYLLFGDSTTDCLSTGTWSSQPPQCILKTCPPLTAPNHGSVVGGNNYGDVAHYACDPGYDLVGTPSRICQDNQFWSGTAPSCIKMECAILYPPTHGTVNGTNFVGDTVTFACDPGYEITEIQCPLFSALANGHMIGGDNYEDQLQFHCSAGYQLVGSFTLTCQADQTWSDVAPTCTRIQCPAVQAPLNGAVSGGNFFGNTATYTCDVGYLLIGQSTSTCLSTGIWSSQAPQCTLKTCQPLTVPDHGTMTGGNNYGNVVTYACDVGYELIGNPTQTCQDNQQWTSSPPTCQKVQCAPLSAPAYATMSGTGNEYGDTMHFTCLAGHTLTAGDTDRTCQADGMWSGLQPSCTVNECPQLDTPTNGQVYGNNAYTGMMVFFCNDGYELVGDPVRQCNSVDGTWRKECPTLSTPSNGFMSGANFYGDQVTFTCHSGYEISGSAVLTCQMNQQWNGTQPTCERIHCPPLSPIANGQMSGGHLFGDQVMFVCNSGYELSGSPSRTCQADGTWSGIQPVCDRVVCPDTSPPAHGSVTGGLYLGDTATYSCDPGYELHGSAAQICQADQRWKKVNELYQTTVTMIFLYCIVNCNNPSAIFFLMLGKPCSTLDPPLNGKVNGSNLYGDTVTFTCNVGFDLVGDQTRTCQSDQQWSGTQPYCQKQDCGQLPTPSHGAWSGGTHYGNQVTFTCDPGYEIVGSATLTCQENQQWSGAPPTCTLITCLGLNAPSNGQMSGSSSYGDQVTFACNVGYSLSGSPSRTCMADGTWSGVQPVCNHMKCPDLVAPLHGSQSGGTYVGDTVTFSCDTGYELVGTPDQTCDVTQTWSNATPTCTRVACQTLDPPTNGIINVISNLYGGAVTFDCDVGYQLVGSPILTCQSDKQWSGSPPSCQKIQCPPLTSPAFGWQLRTQYSYGDQVGSATLTCQADGQWSATEPTCERIQCPPLSPISNGQMSGGGSFFNDRVTFVCDSGYDLHGSDRRMCLADGTWSGIQPVCNRTECPDLAAPANGYITSGKFYGDTATYSCQIGYEIDGVAVRICQDDKTWGGMEPTCTRKECPLLDPPTNGGIYGNNDNLFGDVVTFYCQTGFELIGGPTLTCQSDQQWSGPQPYCQKKECPLLQAPTNGGSSGSFSVGSQLTFTCDLGYMLNGNATLSCLDTQVWSGTPPTCDKITCPALSPPTNGQMNGNSNFYGDQASFACDLGFELNGSPSLFCQQDGTWSGTQPVCNAMQCQTLTAPAHGTVAGGSSFGDTATYSCDAGYEVVGTPIRMCQPSRTWSGNEPTCEKISCASLDAPLNGGITGFNQYGDTVTFDCSIGFELVGDQTRTCQSDQQWNGTQPYCQRLQCPQLGMITNGGFTGGLHYGDYASFMCNAGYELQGNNTAVCMENGQWSNPEPSCIAKECPPLTAPQDGTMTGTYFVGDRVTFSCKTGFNLVGNTIIVCKDSLSWSGTTPKCECVTCPSLLAPVYGIVRGPGNTYGDTVTISCEPGYDLIGDSVRTCEASGLWSGYAPLCQRKCCSALSIPFGDYSGTVCYNDTVTINCDPGYEVFGAPKATCEETGQWDTAAPQCQKVCCDSSLVIPNGQLTTPHGNCFNAVGQVECSVGYTVNGNNLLYCNASGQWEGEMPKCDLKCCGDPGSIRDGAVSFTGECYGDVATYSCNSGFSLVGNASYTCSPSGDWGPSPYCQPYNLCDRSTLAQPHGGTKQMH</sequence>
<feature type="domain" description="Sushi" evidence="12">
    <location>
        <begin position="1754"/>
        <end position="1810"/>
    </location>
</feature>
<feature type="domain" description="Sushi" evidence="12">
    <location>
        <begin position="822"/>
        <end position="878"/>
    </location>
</feature>
<evidence type="ECO:0000256" key="3">
    <source>
        <dbReference type="ARBA" id="ARBA00022536"/>
    </source>
</evidence>
<keyword evidence="3" id="KW-0245">EGF-like domain</keyword>
<evidence type="ECO:0000256" key="5">
    <source>
        <dbReference type="ARBA" id="ARBA00022729"/>
    </source>
</evidence>
<reference evidence="13" key="1">
    <citation type="journal article" date="2020" name="Nat. Ecol. Evol.">
        <title>Deeply conserved synteny resolves early events in vertebrate evolution.</title>
        <authorList>
            <person name="Simakov O."/>
            <person name="Marletaz F."/>
            <person name="Yue J.X."/>
            <person name="O'Connell B."/>
            <person name="Jenkins J."/>
            <person name="Brandt A."/>
            <person name="Calef R."/>
            <person name="Tung C.H."/>
            <person name="Huang T.K."/>
            <person name="Schmutz J."/>
            <person name="Satoh N."/>
            <person name="Yu J.K."/>
            <person name="Putnam N.H."/>
            <person name="Green R.E."/>
            <person name="Rokhsar D.S."/>
        </authorList>
    </citation>
    <scope>NUCLEOTIDE SEQUENCE [LARGE SCALE GENOMIC DNA]</scope>
    <source>
        <strain evidence="13">S238N-H82</strain>
    </source>
</reference>
<feature type="domain" description="Sushi" evidence="12">
    <location>
        <begin position="1697"/>
        <end position="1753"/>
    </location>
</feature>
<feature type="disulfide bond" evidence="11">
    <location>
        <begin position="1495"/>
        <end position="1522"/>
    </location>
</feature>
<feature type="disulfide bond" evidence="11">
    <location>
        <begin position="305"/>
        <end position="332"/>
    </location>
</feature>
<feature type="domain" description="Sushi" evidence="12">
    <location>
        <begin position="946"/>
        <end position="1017"/>
    </location>
</feature>
<feature type="domain" description="Sushi" evidence="12">
    <location>
        <begin position="765"/>
        <end position="821"/>
    </location>
</feature>
<feature type="domain" description="Sushi" evidence="12">
    <location>
        <begin position="4"/>
        <end position="61"/>
    </location>
</feature>
<feature type="disulfide bond" evidence="11">
    <location>
        <begin position="1781"/>
        <end position="1808"/>
    </location>
</feature>
<organism evidence="13 14">
    <name type="scientific">Branchiostoma floridae</name>
    <name type="common">Florida lancelet</name>
    <name type="synonym">Amphioxus</name>
    <dbReference type="NCBI Taxonomy" id="7739"/>
    <lineage>
        <taxon>Eukaryota</taxon>
        <taxon>Metazoa</taxon>
        <taxon>Chordata</taxon>
        <taxon>Cephalochordata</taxon>
        <taxon>Leptocardii</taxon>
        <taxon>Amphioxiformes</taxon>
        <taxon>Branchiostomatidae</taxon>
        <taxon>Branchiostoma</taxon>
    </lineage>
</organism>
<feature type="domain" description="Sushi" evidence="12">
    <location>
        <begin position="656"/>
        <end position="714"/>
    </location>
</feature>